<dbReference type="PANTHER" id="PTHR42109:SF2">
    <property type="entry name" value="INTEGRAL MEMBRANE PROTEIN"/>
    <property type="match status" value="1"/>
</dbReference>
<proteinExistence type="predicted"/>
<feature type="transmembrane region" description="Helical" evidence="1">
    <location>
        <begin position="149"/>
        <end position="169"/>
    </location>
</feature>
<gene>
    <name evidence="3" type="ORF">FIBRA_08660</name>
</gene>
<keyword evidence="1" id="KW-0812">Transmembrane</keyword>
<feature type="transmembrane region" description="Helical" evidence="1">
    <location>
        <begin position="71"/>
        <end position="92"/>
    </location>
</feature>
<dbReference type="Proteomes" id="UP000006352">
    <property type="component" value="Unassembled WGS sequence"/>
</dbReference>
<keyword evidence="1" id="KW-0472">Membrane</keyword>
<dbReference type="Pfam" id="PF24800">
    <property type="entry name" value="DUF7702"/>
    <property type="match status" value="1"/>
</dbReference>
<name>J4GX77_9APHY</name>
<sequence>MTKLDDRGIISVAEIIVYSPILVWSIALTVRHGFTRRAGWVFLVLLALIRIVGGITHIASEVSPTNTTLQIVYSILETSGVSPLLLATLGFLQTVCQNSLDDHPLIKRGLRLMGLLCTVALILAIVGGVKEGEATTESTLTSGQSLRHIAVILFGILYGLIFFVHVFCWSNRDTILRYRRTLLAGISAALPFLAIRVAYTVLSGFAPLMYEINAEGKMTPLTSSSPLKNFNAITGPWGIYLAMSVLPEFISVAIYMGVGTRIPLHQDTDYARGGNGDAWENDEELARLKPVNYGGEYAR</sequence>
<dbReference type="EMBL" id="HE797315">
    <property type="protein sequence ID" value="CCM06400.1"/>
    <property type="molecule type" value="Genomic_DNA"/>
</dbReference>
<dbReference type="STRING" id="599839.J4GX77"/>
<dbReference type="RefSeq" id="XP_012185683.1">
    <property type="nucleotide sequence ID" value="XM_012330293.1"/>
</dbReference>
<feature type="transmembrane region" description="Helical" evidence="1">
    <location>
        <begin position="181"/>
        <end position="202"/>
    </location>
</feature>
<keyword evidence="1" id="KW-1133">Transmembrane helix</keyword>
<accession>J4GX77</accession>
<evidence type="ECO:0000256" key="1">
    <source>
        <dbReference type="SAM" id="Phobius"/>
    </source>
</evidence>
<evidence type="ECO:0000259" key="2">
    <source>
        <dbReference type="Pfam" id="PF24800"/>
    </source>
</evidence>
<protein>
    <recommendedName>
        <fullName evidence="2">DUF7702 domain-containing protein</fullName>
    </recommendedName>
</protein>
<reference evidence="3 4" key="1">
    <citation type="journal article" date="2012" name="Appl. Environ. Microbiol.">
        <title>Short-read sequencing for genomic analysis of the brown rot fungus Fibroporia radiculosa.</title>
        <authorList>
            <person name="Tang J.D."/>
            <person name="Perkins A.D."/>
            <person name="Sonstegard T.S."/>
            <person name="Schroeder S.G."/>
            <person name="Burgess S.C."/>
            <person name="Diehl S.V."/>
        </authorList>
    </citation>
    <scope>NUCLEOTIDE SEQUENCE [LARGE SCALE GENOMIC DNA]</scope>
    <source>
        <strain evidence="3 4">TFFH 294</strain>
    </source>
</reference>
<keyword evidence="4" id="KW-1185">Reference proteome</keyword>
<feature type="transmembrane region" description="Helical" evidence="1">
    <location>
        <begin position="12"/>
        <end position="31"/>
    </location>
</feature>
<feature type="domain" description="DUF7702" evidence="2">
    <location>
        <begin position="4"/>
        <end position="206"/>
    </location>
</feature>
<evidence type="ECO:0000313" key="4">
    <source>
        <dbReference type="Proteomes" id="UP000006352"/>
    </source>
</evidence>
<dbReference type="OrthoDB" id="2560628at2759"/>
<dbReference type="AlphaFoldDB" id="J4GX77"/>
<organism evidence="3 4">
    <name type="scientific">Fibroporia radiculosa</name>
    <dbReference type="NCBI Taxonomy" id="599839"/>
    <lineage>
        <taxon>Eukaryota</taxon>
        <taxon>Fungi</taxon>
        <taxon>Dikarya</taxon>
        <taxon>Basidiomycota</taxon>
        <taxon>Agaricomycotina</taxon>
        <taxon>Agaricomycetes</taxon>
        <taxon>Polyporales</taxon>
        <taxon>Fibroporiaceae</taxon>
        <taxon>Fibroporia</taxon>
    </lineage>
</organism>
<dbReference type="HOGENOM" id="CLU_064985_0_0_1"/>
<evidence type="ECO:0000313" key="3">
    <source>
        <dbReference type="EMBL" id="CCM06400.1"/>
    </source>
</evidence>
<dbReference type="InterPro" id="IPR056119">
    <property type="entry name" value="DUF7702"/>
</dbReference>
<dbReference type="InParanoid" id="J4GX77"/>
<feature type="transmembrane region" description="Helical" evidence="1">
    <location>
        <begin position="38"/>
        <end position="59"/>
    </location>
</feature>
<dbReference type="PANTHER" id="PTHR42109">
    <property type="entry name" value="UNPLACED GENOMIC SCAFFOLD UM_SCAF_CONTIG_1.265, WHOLE GENOME SHOTGUN SEQUENCE"/>
    <property type="match status" value="1"/>
</dbReference>
<feature type="transmembrane region" description="Helical" evidence="1">
    <location>
        <begin position="112"/>
        <end position="129"/>
    </location>
</feature>
<dbReference type="GeneID" id="24101300"/>
<feature type="transmembrane region" description="Helical" evidence="1">
    <location>
        <begin position="237"/>
        <end position="258"/>
    </location>
</feature>